<reference evidence="1" key="2">
    <citation type="submission" date="2021-04" db="EMBL/GenBank/DDBJ databases">
        <authorList>
            <person name="Gilroy R."/>
        </authorList>
    </citation>
    <scope>NUCLEOTIDE SEQUENCE</scope>
    <source>
        <strain evidence="1">ChiBcec18-1249</strain>
    </source>
</reference>
<organism evidence="1 2">
    <name type="scientific">Candidatus Oscillibacter excrementigallinarum</name>
    <dbReference type="NCBI Taxonomy" id="2838716"/>
    <lineage>
        <taxon>Bacteria</taxon>
        <taxon>Bacillati</taxon>
        <taxon>Bacillota</taxon>
        <taxon>Clostridia</taxon>
        <taxon>Eubacteriales</taxon>
        <taxon>Oscillospiraceae</taxon>
        <taxon>Oscillibacter</taxon>
    </lineage>
</organism>
<protein>
    <submittedName>
        <fullName evidence="1">Uncharacterized protein</fullName>
    </submittedName>
</protein>
<dbReference type="AlphaFoldDB" id="A0A9D2LIP3"/>
<evidence type="ECO:0000313" key="1">
    <source>
        <dbReference type="EMBL" id="HJB13457.1"/>
    </source>
</evidence>
<dbReference type="EMBL" id="DWZJ01000058">
    <property type="protein sequence ID" value="HJB13457.1"/>
    <property type="molecule type" value="Genomic_DNA"/>
</dbReference>
<accession>A0A9D2LIP3</accession>
<sequence length="303" mass="34499">MSTFSEQISSSKAVIRFDVVGGPERTAVAEDMSFLNYRLGSVEVSHEITRERPDIIWYYDEAVKSIRYENEQLILTSFWEEGELNKIMVTMLANQMDKEGLHPFHSSSVVYKGHGILLVGGENNHGKSMTQLEGCRRGASIFSTETTVMDHETGIALYGSKNIYVRKRAKGTERSDLADQDEGVKMFFGDEPEMPMCYEPTNMDLAIMPCIDGWFKTEVKPMGQFEAAYQSYHSMMNFFGLNQLLCGKHGLVMPIVDTDERRQDRGAFCARYAAGRPYFMIRAKSPQLVFDEIDKLMDQLHLN</sequence>
<evidence type="ECO:0000313" key="2">
    <source>
        <dbReference type="Proteomes" id="UP000823824"/>
    </source>
</evidence>
<dbReference type="Proteomes" id="UP000823824">
    <property type="component" value="Unassembled WGS sequence"/>
</dbReference>
<reference evidence="1" key="1">
    <citation type="journal article" date="2021" name="PeerJ">
        <title>Extensive microbial diversity within the chicken gut microbiome revealed by metagenomics and culture.</title>
        <authorList>
            <person name="Gilroy R."/>
            <person name="Ravi A."/>
            <person name="Getino M."/>
            <person name="Pursley I."/>
            <person name="Horton D.L."/>
            <person name="Alikhan N.F."/>
            <person name="Baker D."/>
            <person name="Gharbi K."/>
            <person name="Hall N."/>
            <person name="Watson M."/>
            <person name="Adriaenssens E.M."/>
            <person name="Foster-Nyarko E."/>
            <person name="Jarju S."/>
            <person name="Secka A."/>
            <person name="Antonio M."/>
            <person name="Oren A."/>
            <person name="Chaudhuri R.R."/>
            <person name="La Ragione R."/>
            <person name="Hildebrand F."/>
            <person name="Pallen M.J."/>
        </authorList>
    </citation>
    <scope>NUCLEOTIDE SEQUENCE</scope>
    <source>
        <strain evidence="1">ChiBcec18-1249</strain>
    </source>
</reference>
<name>A0A9D2LIP3_9FIRM</name>
<proteinExistence type="predicted"/>
<comment type="caution">
    <text evidence="1">The sequence shown here is derived from an EMBL/GenBank/DDBJ whole genome shotgun (WGS) entry which is preliminary data.</text>
</comment>
<gene>
    <name evidence="1" type="ORF">H9787_07080</name>
</gene>